<sequence>VAIKIIPFTSTTKLSILKNEVSLMKMNKHANIVECLACYSTKEAVWVVMECMDVSLADLILMHSDGPRFTESQISTVAHSILQALVHLHKGHCIHRDVRSDNILLDADGNIKLADFGHAIKLADANDRRNSVVGTTSWMAPEVIRASQYDTKVDIWSLGVVLVEMAEGNPPYSEHPPLKALALIAKYGIPPLNNPEKWTAKFKDFIALCTEMDSNERKTGQELLTHAFLEELADNKEDEDDADYYVKSLTGYLSES</sequence>
<evidence type="ECO:0000313" key="5">
    <source>
        <dbReference type="EMBL" id="CAG8637323.1"/>
    </source>
</evidence>
<evidence type="ECO:0000313" key="6">
    <source>
        <dbReference type="Proteomes" id="UP000789572"/>
    </source>
</evidence>
<keyword evidence="3" id="KW-0067">ATP-binding</keyword>
<accession>A0A9N9GXS0</accession>
<evidence type="ECO:0000256" key="1">
    <source>
        <dbReference type="ARBA" id="ARBA00008874"/>
    </source>
</evidence>
<reference evidence="5" key="1">
    <citation type="submission" date="2021-06" db="EMBL/GenBank/DDBJ databases">
        <authorList>
            <person name="Kallberg Y."/>
            <person name="Tangrot J."/>
            <person name="Rosling A."/>
        </authorList>
    </citation>
    <scope>NUCLEOTIDE SEQUENCE</scope>
    <source>
        <strain evidence="5">IA702</strain>
    </source>
</reference>
<dbReference type="PROSITE" id="PS00109">
    <property type="entry name" value="PROTEIN_KINASE_TYR"/>
    <property type="match status" value="1"/>
</dbReference>
<dbReference type="InterPro" id="IPR020635">
    <property type="entry name" value="Tyr_kinase_cat_dom"/>
</dbReference>
<evidence type="ECO:0000256" key="3">
    <source>
        <dbReference type="ARBA" id="ARBA00022840"/>
    </source>
</evidence>
<dbReference type="InterPro" id="IPR000719">
    <property type="entry name" value="Prot_kinase_dom"/>
</dbReference>
<feature type="domain" description="Protein kinase" evidence="4">
    <location>
        <begin position="1"/>
        <end position="229"/>
    </location>
</feature>
<dbReference type="GO" id="GO:0005524">
    <property type="term" value="F:ATP binding"/>
    <property type="evidence" value="ECO:0007669"/>
    <property type="project" value="UniProtKB-KW"/>
</dbReference>
<dbReference type="AlphaFoldDB" id="A0A9N9GXS0"/>
<dbReference type="PROSITE" id="PS50011">
    <property type="entry name" value="PROTEIN_KINASE_DOM"/>
    <property type="match status" value="1"/>
</dbReference>
<protein>
    <submittedName>
        <fullName evidence="5">3597_t:CDS:1</fullName>
    </submittedName>
</protein>
<dbReference type="Proteomes" id="UP000789572">
    <property type="component" value="Unassembled WGS sequence"/>
</dbReference>
<comment type="caution">
    <text evidence="5">The sequence shown here is derived from an EMBL/GenBank/DDBJ whole genome shotgun (WGS) entry which is preliminary data.</text>
</comment>
<proteinExistence type="inferred from homology"/>
<organism evidence="5 6">
    <name type="scientific">Paraglomus occultum</name>
    <dbReference type="NCBI Taxonomy" id="144539"/>
    <lineage>
        <taxon>Eukaryota</taxon>
        <taxon>Fungi</taxon>
        <taxon>Fungi incertae sedis</taxon>
        <taxon>Mucoromycota</taxon>
        <taxon>Glomeromycotina</taxon>
        <taxon>Glomeromycetes</taxon>
        <taxon>Paraglomerales</taxon>
        <taxon>Paraglomeraceae</taxon>
        <taxon>Paraglomus</taxon>
    </lineage>
</organism>
<dbReference type="Pfam" id="PF00069">
    <property type="entry name" value="Pkinase"/>
    <property type="match status" value="1"/>
</dbReference>
<dbReference type="Gene3D" id="1.10.510.10">
    <property type="entry name" value="Transferase(Phosphotransferase) domain 1"/>
    <property type="match status" value="1"/>
</dbReference>
<dbReference type="EMBL" id="CAJVPJ010003242">
    <property type="protein sequence ID" value="CAG8637323.1"/>
    <property type="molecule type" value="Genomic_DNA"/>
</dbReference>
<comment type="similarity">
    <text evidence="1">Belongs to the protein kinase superfamily. STE Ser/Thr protein kinase family. STE20 subfamily.</text>
</comment>
<gene>
    <name evidence="5" type="ORF">POCULU_LOCUS9231</name>
</gene>
<dbReference type="InterPro" id="IPR051931">
    <property type="entry name" value="PAK3-like"/>
</dbReference>
<keyword evidence="6" id="KW-1185">Reference proteome</keyword>
<dbReference type="InterPro" id="IPR008266">
    <property type="entry name" value="Tyr_kinase_AS"/>
</dbReference>
<dbReference type="PANTHER" id="PTHR45832:SF22">
    <property type="entry name" value="SERINE_THREONINE-PROTEIN KINASE SAMKA-RELATED"/>
    <property type="match status" value="1"/>
</dbReference>
<dbReference type="GO" id="GO:0004713">
    <property type="term" value="F:protein tyrosine kinase activity"/>
    <property type="evidence" value="ECO:0007669"/>
    <property type="project" value="InterPro"/>
</dbReference>
<dbReference type="InterPro" id="IPR011009">
    <property type="entry name" value="Kinase-like_dom_sf"/>
</dbReference>
<dbReference type="PANTHER" id="PTHR45832">
    <property type="entry name" value="SERINE/THREONINE-PROTEIN KINASE SAMKA-RELATED-RELATED"/>
    <property type="match status" value="1"/>
</dbReference>
<name>A0A9N9GXS0_9GLOM</name>
<dbReference type="SMART" id="SM00219">
    <property type="entry name" value="TyrKc"/>
    <property type="match status" value="1"/>
</dbReference>
<dbReference type="OrthoDB" id="248923at2759"/>
<dbReference type="SUPFAM" id="SSF56112">
    <property type="entry name" value="Protein kinase-like (PK-like)"/>
    <property type="match status" value="1"/>
</dbReference>
<dbReference type="PIRSF" id="PIRSF000654">
    <property type="entry name" value="Integrin-linked_kinase"/>
    <property type="match status" value="1"/>
</dbReference>
<evidence type="ECO:0000259" key="4">
    <source>
        <dbReference type="PROSITE" id="PS50011"/>
    </source>
</evidence>
<feature type="non-terminal residue" evidence="5">
    <location>
        <position position="256"/>
    </location>
</feature>
<keyword evidence="2" id="KW-0547">Nucleotide-binding</keyword>
<evidence type="ECO:0000256" key="2">
    <source>
        <dbReference type="ARBA" id="ARBA00022741"/>
    </source>
</evidence>